<evidence type="ECO:0008006" key="4">
    <source>
        <dbReference type="Google" id="ProtNLM"/>
    </source>
</evidence>
<protein>
    <recommendedName>
        <fullName evidence="4">SH3 domain-containing protein</fullName>
    </recommendedName>
</protein>
<feature type="region of interest" description="Disordered" evidence="1">
    <location>
        <begin position="252"/>
        <end position="279"/>
    </location>
</feature>
<accession>A0A814NMR7</accession>
<evidence type="ECO:0000313" key="2">
    <source>
        <dbReference type="EMBL" id="CAF1093472.1"/>
    </source>
</evidence>
<dbReference type="AlphaFoldDB" id="A0A814NMR7"/>
<reference evidence="2" key="1">
    <citation type="submission" date="2021-02" db="EMBL/GenBank/DDBJ databases">
        <authorList>
            <person name="Nowell W R."/>
        </authorList>
    </citation>
    <scope>NUCLEOTIDE SEQUENCE</scope>
</reference>
<feature type="compositionally biased region" description="Basic residues" evidence="1">
    <location>
        <begin position="113"/>
        <end position="122"/>
    </location>
</feature>
<comment type="caution">
    <text evidence="2">The sequence shown here is derived from an EMBL/GenBank/DDBJ whole genome shotgun (WGS) entry which is preliminary data.</text>
</comment>
<organism evidence="2 3">
    <name type="scientific">Adineta ricciae</name>
    <name type="common">Rotifer</name>
    <dbReference type="NCBI Taxonomy" id="249248"/>
    <lineage>
        <taxon>Eukaryota</taxon>
        <taxon>Metazoa</taxon>
        <taxon>Spiralia</taxon>
        <taxon>Gnathifera</taxon>
        <taxon>Rotifera</taxon>
        <taxon>Eurotatoria</taxon>
        <taxon>Bdelloidea</taxon>
        <taxon>Adinetida</taxon>
        <taxon>Adinetidae</taxon>
        <taxon>Adineta</taxon>
    </lineage>
</organism>
<evidence type="ECO:0000256" key="1">
    <source>
        <dbReference type="SAM" id="MobiDB-lite"/>
    </source>
</evidence>
<dbReference type="EMBL" id="CAJNOJ010000094">
    <property type="protein sequence ID" value="CAF1093472.1"/>
    <property type="molecule type" value="Genomic_DNA"/>
</dbReference>
<feature type="region of interest" description="Disordered" evidence="1">
    <location>
        <begin position="87"/>
        <end position="202"/>
    </location>
</feature>
<feature type="compositionally biased region" description="Polar residues" evidence="1">
    <location>
        <begin position="154"/>
        <end position="163"/>
    </location>
</feature>
<dbReference type="Proteomes" id="UP000663852">
    <property type="component" value="Unassembled WGS sequence"/>
</dbReference>
<gene>
    <name evidence="2" type="ORF">EDS130_LOCUS19608</name>
</gene>
<dbReference type="OrthoDB" id="10049426at2759"/>
<proteinExistence type="predicted"/>
<name>A0A814NMR7_ADIRI</name>
<evidence type="ECO:0000313" key="3">
    <source>
        <dbReference type="Proteomes" id="UP000663852"/>
    </source>
</evidence>
<sequence>MLMKLIVNVFERAKSKLTLAHSNERISSESDLDSTDFDFKPNKYKSSSGTFCVRQQPRSSASKWLCTTPTTIDKSILSTRSTRVRRSSSWRSLKERSTNPISSRTLSVDELHRNHKQSHKTKRNDFFHSSILDVSHKRQKSPNGAKSSMRFDRLSSTLVQYTDPNRKTLRRASRQQNDQQGFSTLSRSSGGGDSGYSEESFATRSFRRPLHTSCPHCHCERRSSFNNYKKSRENSSTESSPFDKENLLTSQSYPHIKPLPKVPSQPQQKLTRTLDEKRRRNLSCDGSLWTRLPTQKTTMMTSSPVFSEPNHQFTTIDMSSCHSKVPSPQTNPNMFGELNLAAIELDSLRTSLSSSSYSSSSSSYSINNDKQLKRTFLVWHGYKNSALLSTTHGPKIFSVRRGDQVRLLKRIGKSTLLVEKQDDGVIGFLPQTCLAQHQINSFLSLKGLRETVL</sequence>